<keyword evidence="1" id="KW-0472">Membrane</keyword>
<feature type="transmembrane region" description="Helical" evidence="1">
    <location>
        <begin position="220"/>
        <end position="241"/>
    </location>
</feature>
<protein>
    <submittedName>
        <fullName evidence="2">Permease prefix domain 1-containing protein</fullName>
    </submittedName>
</protein>
<comment type="caution">
    <text evidence="2">The sequence shown here is derived from an EMBL/GenBank/DDBJ whole genome shotgun (WGS) entry which is preliminary data.</text>
</comment>
<dbReference type="RefSeq" id="WP_259866824.1">
    <property type="nucleotide sequence ID" value="NZ_JAMQJZ010000002.1"/>
</dbReference>
<gene>
    <name evidence="2" type="ORF">NC661_04245</name>
</gene>
<proteinExistence type="predicted"/>
<dbReference type="NCBIfam" id="NF038403">
    <property type="entry name" value="perm_prefix_1"/>
    <property type="match status" value="1"/>
</dbReference>
<feature type="transmembrane region" description="Helical" evidence="1">
    <location>
        <begin position="101"/>
        <end position="124"/>
    </location>
</feature>
<dbReference type="EMBL" id="JAMQJZ010000002">
    <property type="protein sequence ID" value="MDC3419573.1"/>
    <property type="molecule type" value="Genomic_DNA"/>
</dbReference>
<evidence type="ECO:0000313" key="2">
    <source>
        <dbReference type="EMBL" id="MDC3419573.1"/>
    </source>
</evidence>
<sequence>MNTIISYLDNMFRNLPKTQEMEKLKEEILANMEDKYHELLSDGKKENEAIGIVISEFGNIDELIEEFEVEQQHVGDEKSLPFMSEEEVNDYLRMNKRSAKMIGLGVMLCILAPALLIITNQFIFGFDESFGGVAGLVPLFLFIAVAVVLFIYAGMEMEKYKYIEYGVEIPREIRSMLQQKNEDYHPTFVKFLIVGVVLILLAPLTLIVISTLLGADAGSIGVFVLLSMVALAVYIFVYFGMVRDGYRKLLRIGEYSKKEKEENRVIDAASSIIWPLAVVIFLISGFIYEAWAINWLIFPITALLSAMFYGAYKLLKTNGR</sequence>
<keyword evidence="1" id="KW-1133">Transmembrane helix</keyword>
<dbReference type="Proteomes" id="UP001145072">
    <property type="component" value="Unassembled WGS sequence"/>
</dbReference>
<feature type="transmembrane region" description="Helical" evidence="1">
    <location>
        <begin position="265"/>
        <end position="287"/>
    </location>
</feature>
<reference evidence="2" key="1">
    <citation type="submission" date="2022-06" db="EMBL/GenBank/DDBJ databases">
        <title>Aquibacillus sp. a new bacterium isolated from soil saline samples.</title>
        <authorList>
            <person name="Galisteo C."/>
            <person name="De La Haba R."/>
            <person name="Sanchez-Porro C."/>
            <person name="Ventosa A."/>
        </authorList>
    </citation>
    <scope>NUCLEOTIDE SEQUENCE</scope>
    <source>
        <strain evidence="2">JCM 12387</strain>
    </source>
</reference>
<dbReference type="InterPro" id="IPR047928">
    <property type="entry name" value="Perm_prefix_1"/>
</dbReference>
<keyword evidence="3" id="KW-1185">Reference proteome</keyword>
<feature type="transmembrane region" description="Helical" evidence="1">
    <location>
        <begin position="188"/>
        <end position="214"/>
    </location>
</feature>
<name>A0A9X4AIQ4_9BACI</name>
<organism evidence="2 3">
    <name type="scientific">Aquibacillus koreensis</name>
    <dbReference type="NCBI Taxonomy" id="279446"/>
    <lineage>
        <taxon>Bacteria</taxon>
        <taxon>Bacillati</taxon>
        <taxon>Bacillota</taxon>
        <taxon>Bacilli</taxon>
        <taxon>Bacillales</taxon>
        <taxon>Bacillaceae</taxon>
        <taxon>Aquibacillus</taxon>
    </lineage>
</organism>
<accession>A0A9X4AIQ4</accession>
<feature type="transmembrane region" description="Helical" evidence="1">
    <location>
        <begin position="130"/>
        <end position="153"/>
    </location>
</feature>
<dbReference type="AlphaFoldDB" id="A0A9X4AIQ4"/>
<feature type="transmembrane region" description="Helical" evidence="1">
    <location>
        <begin position="293"/>
        <end position="312"/>
    </location>
</feature>
<keyword evidence="1" id="KW-0812">Transmembrane</keyword>
<evidence type="ECO:0000256" key="1">
    <source>
        <dbReference type="SAM" id="Phobius"/>
    </source>
</evidence>
<evidence type="ECO:0000313" key="3">
    <source>
        <dbReference type="Proteomes" id="UP001145072"/>
    </source>
</evidence>